<feature type="non-terminal residue" evidence="1">
    <location>
        <position position="1"/>
    </location>
</feature>
<evidence type="ECO:0000313" key="2">
    <source>
        <dbReference type="Proteomes" id="UP000188354"/>
    </source>
</evidence>
<organism evidence="1 2">
    <name type="scientific">Lupinus angustifolius</name>
    <name type="common">Narrow-leaved blue lupine</name>
    <dbReference type="NCBI Taxonomy" id="3871"/>
    <lineage>
        <taxon>Eukaryota</taxon>
        <taxon>Viridiplantae</taxon>
        <taxon>Streptophyta</taxon>
        <taxon>Embryophyta</taxon>
        <taxon>Tracheophyta</taxon>
        <taxon>Spermatophyta</taxon>
        <taxon>Magnoliopsida</taxon>
        <taxon>eudicotyledons</taxon>
        <taxon>Gunneridae</taxon>
        <taxon>Pentapetalae</taxon>
        <taxon>rosids</taxon>
        <taxon>fabids</taxon>
        <taxon>Fabales</taxon>
        <taxon>Fabaceae</taxon>
        <taxon>Papilionoideae</taxon>
        <taxon>50 kb inversion clade</taxon>
        <taxon>genistoids sensu lato</taxon>
        <taxon>core genistoids</taxon>
        <taxon>Genisteae</taxon>
        <taxon>Lupinus</taxon>
    </lineage>
</organism>
<sequence length="110" mass="12446">LPVSRDELHDLLSRPSLNGIPLLVLGNKIEKTGTLFEQDFTEQIFKIGYLSEFGAMVRLLLSDHEVTDSILEIASPLARQGCIHLPSQDPTKWESRPWVALVFMLQDLDM</sequence>
<dbReference type="InterPro" id="IPR027417">
    <property type="entry name" value="P-loop_NTPase"/>
</dbReference>
<dbReference type="Gene3D" id="3.40.50.300">
    <property type="entry name" value="P-loop containing nucleotide triphosphate hydrolases"/>
    <property type="match status" value="1"/>
</dbReference>
<dbReference type="Proteomes" id="UP000188354">
    <property type="component" value="Chromosome LG08"/>
</dbReference>
<name>A0A1J7HKD7_LUPAN</name>
<dbReference type="Gramene" id="OIW06890">
    <property type="protein sequence ID" value="OIW06890"/>
    <property type="gene ID" value="TanjilG_19539"/>
</dbReference>
<keyword evidence="2" id="KW-1185">Reference proteome</keyword>
<dbReference type="AlphaFoldDB" id="A0A1J7HKD7"/>
<protein>
    <submittedName>
        <fullName evidence="1">Uncharacterized protein</fullName>
    </submittedName>
</protein>
<evidence type="ECO:0000313" key="1">
    <source>
        <dbReference type="EMBL" id="OIW06890.1"/>
    </source>
</evidence>
<accession>A0A1J7HKD7</accession>
<reference evidence="1 2" key="1">
    <citation type="journal article" date="2017" name="Plant Biotechnol. J.">
        <title>A comprehensive draft genome sequence for lupin (Lupinus angustifolius), an emerging health food: insights into plant-microbe interactions and legume evolution.</title>
        <authorList>
            <person name="Hane J.K."/>
            <person name="Ming Y."/>
            <person name="Kamphuis L.G."/>
            <person name="Nelson M.N."/>
            <person name="Garg G."/>
            <person name="Atkins C.A."/>
            <person name="Bayer P.E."/>
            <person name="Bravo A."/>
            <person name="Bringans S."/>
            <person name="Cannon S."/>
            <person name="Edwards D."/>
            <person name="Foley R."/>
            <person name="Gao L.L."/>
            <person name="Harrison M.J."/>
            <person name="Huang W."/>
            <person name="Hurgobin B."/>
            <person name="Li S."/>
            <person name="Liu C.W."/>
            <person name="McGrath A."/>
            <person name="Morahan G."/>
            <person name="Murray J."/>
            <person name="Weller J."/>
            <person name="Jian J."/>
            <person name="Singh K.B."/>
        </authorList>
    </citation>
    <scope>NUCLEOTIDE SEQUENCE [LARGE SCALE GENOMIC DNA]</scope>
    <source>
        <strain evidence="2">cv. Tanjil</strain>
        <tissue evidence="1">Whole plant</tissue>
    </source>
</reference>
<dbReference type="STRING" id="3871.A0A1J7HKD7"/>
<gene>
    <name evidence="1" type="ORF">TanjilG_19539</name>
</gene>
<proteinExistence type="predicted"/>
<dbReference type="EMBL" id="CM007368">
    <property type="protein sequence ID" value="OIW06890.1"/>
    <property type="molecule type" value="Genomic_DNA"/>
</dbReference>